<reference evidence="4" key="1">
    <citation type="journal article" date="2019" name="Int. J. Syst. Evol. Microbiol.">
        <title>The Global Catalogue of Microorganisms (GCM) 10K type strain sequencing project: providing services to taxonomists for standard genome sequencing and annotation.</title>
        <authorList>
            <consortium name="The Broad Institute Genomics Platform"/>
            <consortium name="The Broad Institute Genome Sequencing Center for Infectious Disease"/>
            <person name="Wu L."/>
            <person name="Ma J."/>
        </authorList>
    </citation>
    <scope>NUCLEOTIDE SEQUENCE [LARGE SCALE GENOMIC DNA]</scope>
    <source>
        <strain evidence="4">ICMP 19515</strain>
    </source>
</reference>
<dbReference type="Gene3D" id="3.40.30.10">
    <property type="entry name" value="Glutaredoxin"/>
    <property type="match status" value="1"/>
</dbReference>
<sequence>MAGGRSSFSSEVGSAPRNQSMKHSAPIEFWFEFSSPYAFFAAPEIVDVARRHDRPVVWRPFLLGALLKVTGMSPLPGQKLRGAYALHDWQRLARLHKVRFSLPTVFPLNSLAPARMTYAVESFEPDKAGPLARHFLAALFERGADIADVSIAARLGAELGHDATMLSNAAADHKWKDVLRARTDEAIERGIFGSPFVVVDGEGFWGSDRLAMVDRWLSCGGW</sequence>
<dbReference type="InterPro" id="IPR014440">
    <property type="entry name" value="HCCAis_GSTk"/>
</dbReference>
<dbReference type="InterPro" id="IPR051924">
    <property type="entry name" value="GST_Kappa/NadH"/>
</dbReference>
<keyword evidence="1 3" id="KW-0413">Isomerase</keyword>
<proteinExistence type="inferred from homology"/>
<accession>A0ABV7MUD5</accession>
<evidence type="ECO:0000313" key="4">
    <source>
        <dbReference type="Proteomes" id="UP001595648"/>
    </source>
</evidence>
<dbReference type="InterPro" id="IPR036249">
    <property type="entry name" value="Thioredoxin-like_sf"/>
</dbReference>
<dbReference type="EMBL" id="JBHRVD010000001">
    <property type="protein sequence ID" value="MFC3325123.1"/>
    <property type="molecule type" value="Genomic_DNA"/>
</dbReference>
<dbReference type="InterPro" id="IPR044087">
    <property type="entry name" value="NahD-like"/>
</dbReference>
<dbReference type="PIRSF" id="PIRSF006386">
    <property type="entry name" value="HCCAis_GSTk"/>
    <property type="match status" value="1"/>
</dbReference>
<dbReference type="Pfam" id="PF01323">
    <property type="entry name" value="DSBA"/>
    <property type="match status" value="1"/>
</dbReference>
<dbReference type="PANTHER" id="PTHR42943:SF2">
    <property type="entry name" value="GLUTATHIONE S-TRANSFERASE KAPPA 1"/>
    <property type="match status" value="1"/>
</dbReference>
<dbReference type="PANTHER" id="PTHR42943">
    <property type="entry name" value="GLUTATHIONE S-TRANSFERASE KAPPA"/>
    <property type="match status" value="1"/>
</dbReference>
<feature type="domain" description="DSBA-like thioredoxin" evidence="2">
    <location>
        <begin position="27"/>
        <end position="214"/>
    </location>
</feature>
<dbReference type="GO" id="GO:0016853">
    <property type="term" value="F:isomerase activity"/>
    <property type="evidence" value="ECO:0007669"/>
    <property type="project" value="UniProtKB-KW"/>
</dbReference>
<dbReference type="SUPFAM" id="SSF52833">
    <property type="entry name" value="Thioredoxin-like"/>
    <property type="match status" value="1"/>
</dbReference>
<comment type="similarity">
    <text evidence="1">Belongs to the GST superfamily. NadH family.</text>
</comment>
<comment type="caution">
    <text evidence="3">The sequence shown here is derived from an EMBL/GenBank/DDBJ whole genome shotgun (WGS) entry which is preliminary data.</text>
</comment>
<comment type="catalytic activity">
    <reaction evidence="1">
        <text>2-hydroxychromene-2-carboxylate = (3E)-4-(2-hydroxyphenyl)-2-oxobut-3-enoate</text>
        <dbReference type="Rhea" id="RHEA:27401"/>
        <dbReference type="ChEBI" id="CHEBI:59350"/>
        <dbReference type="ChEBI" id="CHEBI:59353"/>
        <dbReference type="EC" id="5.99.1.4"/>
    </reaction>
</comment>
<evidence type="ECO:0000313" key="3">
    <source>
        <dbReference type="EMBL" id="MFC3325123.1"/>
    </source>
</evidence>
<gene>
    <name evidence="3" type="ORF">ACFOJ9_25650</name>
</gene>
<dbReference type="Proteomes" id="UP001595648">
    <property type="component" value="Unassembled WGS sequence"/>
</dbReference>
<evidence type="ECO:0000259" key="2">
    <source>
        <dbReference type="Pfam" id="PF01323"/>
    </source>
</evidence>
<dbReference type="EC" id="5.99.1.4" evidence="1"/>
<organism evidence="3 4">
    <name type="scientific">Mesorhizobium cantuariense</name>
    <dbReference type="NCBI Taxonomy" id="1300275"/>
    <lineage>
        <taxon>Bacteria</taxon>
        <taxon>Pseudomonadati</taxon>
        <taxon>Pseudomonadota</taxon>
        <taxon>Alphaproteobacteria</taxon>
        <taxon>Hyphomicrobiales</taxon>
        <taxon>Phyllobacteriaceae</taxon>
        <taxon>Mesorhizobium</taxon>
    </lineage>
</organism>
<dbReference type="RefSeq" id="WP_378982502.1">
    <property type="nucleotide sequence ID" value="NZ_JBHRVD010000001.1"/>
</dbReference>
<name>A0ABV7MUD5_9HYPH</name>
<dbReference type="InterPro" id="IPR001853">
    <property type="entry name" value="DSBA-like_thioredoxin_dom"/>
</dbReference>
<dbReference type="CDD" id="cd03022">
    <property type="entry name" value="DsbA_HCCA_Iso"/>
    <property type="match status" value="1"/>
</dbReference>
<evidence type="ECO:0000256" key="1">
    <source>
        <dbReference type="PIRNR" id="PIRNR006386"/>
    </source>
</evidence>
<keyword evidence="4" id="KW-1185">Reference proteome</keyword>
<protein>
    <recommendedName>
        <fullName evidence="1">2-hydroxychromene-2-carboxylate isomerase</fullName>
        <ecNumber evidence="1">5.99.1.4</ecNumber>
    </recommendedName>
</protein>